<dbReference type="EMBL" id="MU152682">
    <property type="protein sequence ID" value="KAF9440270.1"/>
    <property type="molecule type" value="Genomic_DNA"/>
</dbReference>
<proteinExistence type="predicted"/>
<evidence type="ECO:0000313" key="2">
    <source>
        <dbReference type="Proteomes" id="UP000807342"/>
    </source>
</evidence>
<dbReference type="Proteomes" id="UP000807342">
    <property type="component" value="Unassembled WGS sequence"/>
</dbReference>
<dbReference type="AlphaFoldDB" id="A0A9P5WYV5"/>
<sequence length="79" mass="8754">MFQQDLCSTTQKLKNTSPSILINTDLSILNTLTVPANQCFIWVDAPKEIVNPCAPELFISNSVTPKPKAPHTKKSKKTK</sequence>
<evidence type="ECO:0000313" key="1">
    <source>
        <dbReference type="EMBL" id="KAF9440270.1"/>
    </source>
</evidence>
<protein>
    <submittedName>
        <fullName evidence="1">Uncharacterized protein</fullName>
    </submittedName>
</protein>
<gene>
    <name evidence="1" type="ORF">P691DRAFT_768012</name>
</gene>
<accession>A0A9P5WYV5</accession>
<reference evidence="1" key="1">
    <citation type="submission" date="2020-11" db="EMBL/GenBank/DDBJ databases">
        <authorList>
            <consortium name="DOE Joint Genome Institute"/>
            <person name="Ahrendt S."/>
            <person name="Riley R."/>
            <person name="Andreopoulos W."/>
            <person name="Labutti K."/>
            <person name="Pangilinan J."/>
            <person name="Ruiz-Duenas F.J."/>
            <person name="Barrasa J.M."/>
            <person name="Sanchez-Garcia M."/>
            <person name="Camarero S."/>
            <person name="Miyauchi S."/>
            <person name="Serrano A."/>
            <person name="Linde D."/>
            <person name="Babiker R."/>
            <person name="Drula E."/>
            <person name="Ayuso-Fernandez I."/>
            <person name="Pacheco R."/>
            <person name="Padilla G."/>
            <person name="Ferreira P."/>
            <person name="Barriuso J."/>
            <person name="Kellner H."/>
            <person name="Castanera R."/>
            <person name="Alfaro M."/>
            <person name="Ramirez L."/>
            <person name="Pisabarro A.G."/>
            <person name="Kuo A."/>
            <person name="Tritt A."/>
            <person name="Lipzen A."/>
            <person name="He G."/>
            <person name="Yan M."/>
            <person name="Ng V."/>
            <person name="Cullen D."/>
            <person name="Martin F."/>
            <person name="Rosso M.-N."/>
            <person name="Henrissat B."/>
            <person name="Hibbett D."/>
            <person name="Martinez A.T."/>
            <person name="Grigoriev I.V."/>
        </authorList>
    </citation>
    <scope>NUCLEOTIDE SEQUENCE</scope>
    <source>
        <strain evidence="1">MF-IS2</strain>
    </source>
</reference>
<organism evidence="1 2">
    <name type="scientific">Macrolepiota fuliginosa MF-IS2</name>
    <dbReference type="NCBI Taxonomy" id="1400762"/>
    <lineage>
        <taxon>Eukaryota</taxon>
        <taxon>Fungi</taxon>
        <taxon>Dikarya</taxon>
        <taxon>Basidiomycota</taxon>
        <taxon>Agaricomycotina</taxon>
        <taxon>Agaricomycetes</taxon>
        <taxon>Agaricomycetidae</taxon>
        <taxon>Agaricales</taxon>
        <taxon>Agaricineae</taxon>
        <taxon>Agaricaceae</taxon>
        <taxon>Macrolepiota</taxon>
    </lineage>
</organism>
<comment type="caution">
    <text evidence="1">The sequence shown here is derived from an EMBL/GenBank/DDBJ whole genome shotgun (WGS) entry which is preliminary data.</text>
</comment>
<name>A0A9P5WYV5_9AGAR</name>
<keyword evidence="2" id="KW-1185">Reference proteome</keyword>